<name>A0AA35YFG7_LACSI</name>
<reference evidence="1" key="1">
    <citation type="submission" date="2023-04" db="EMBL/GenBank/DDBJ databases">
        <authorList>
            <person name="Vijverberg K."/>
            <person name="Xiong W."/>
            <person name="Schranz E."/>
        </authorList>
    </citation>
    <scope>NUCLEOTIDE SEQUENCE</scope>
</reference>
<protein>
    <submittedName>
        <fullName evidence="1">Uncharacterized protein</fullName>
    </submittedName>
</protein>
<dbReference type="EMBL" id="OX465078">
    <property type="protein sequence ID" value="CAI9272962.1"/>
    <property type="molecule type" value="Genomic_DNA"/>
</dbReference>
<gene>
    <name evidence="1" type="ORF">LSALG_LOCUS13138</name>
</gene>
<evidence type="ECO:0000313" key="1">
    <source>
        <dbReference type="EMBL" id="CAI9272962.1"/>
    </source>
</evidence>
<keyword evidence="2" id="KW-1185">Reference proteome</keyword>
<evidence type="ECO:0000313" key="2">
    <source>
        <dbReference type="Proteomes" id="UP001177003"/>
    </source>
</evidence>
<accession>A0AA35YFG7</accession>
<dbReference type="Proteomes" id="UP001177003">
    <property type="component" value="Chromosome 2"/>
</dbReference>
<dbReference type="AlphaFoldDB" id="A0AA35YFG7"/>
<sequence length="103" mass="11724">MVGSSEHILFDDESASVIMLNMKHNQNMILDLDSSRYNEVFRLIIECLKFSPLAQALTITEYVPLIHHHKAYSSAIYNKADDIIHFEFASHKPQSLSPTSTNC</sequence>
<proteinExistence type="predicted"/>
<organism evidence="1 2">
    <name type="scientific">Lactuca saligna</name>
    <name type="common">Willowleaf lettuce</name>
    <dbReference type="NCBI Taxonomy" id="75948"/>
    <lineage>
        <taxon>Eukaryota</taxon>
        <taxon>Viridiplantae</taxon>
        <taxon>Streptophyta</taxon>
        <taxon>Embryophyta</taxon>
        <taxon>Tracheophyta</taxon>
        <taxon>Spermatophyta</taxon>
        <taxon>Magnoliopsida</taxon>
        <taxon>eudicotyledons</taxon>
        <taxon>Gunneridae</taxon>
        <taxon>Pentapetalae</taxon>
        <taxon>asterids</taxon>
        <taxon>campanulids</taxon>
        <taxon>Asterales</taxon>
        <taxon>Asteraceae</taxon>
        <taxon>Cichorioideae</taxon>
        <taxon>Cichorieae</taxon>
        <taxon>Lactucinae</taxon>
        <taxon>Lactuca</taxon>
    </lineage>
</organism>